<keyword evidence="2" id="KW-1185">Reference proteome</keyword>
<reference evidence="1 2" key="1">
    <citation type="submission" date="2020-01" db="EMBL/GenBank/DDBJ databases">
        <authorList>
            <person name="Gupta K D."/>
        </authorList>
    </citation>
    <scope>NUCLEOTIDE SEQUENCE [LARGE SCALE GENOMIC DNA]</scope>
</reference>
<name>A0A8S0X502_CYCAE</name>
<protein>
    <submittedName>
        <fullName evidence="1">Uncharacterized protein</fullName>
    </submittedName>
</protein>
<dbReference type="AlphaFoldDB" id="A0A8S0X502"/>
<evidence type="ECO:0000313" key="1">
    <source>
        <dbReference type="EMBL" id="CAA7267322.1"/>
    </source>
</evidence>
<dbReference type="EMBL" id="CACVBS010000059">
    <property type="protein sequence ID" value="CAA7267322.1"/>
    <property type="molecule type" value="Genomic_DNA"/>
</dbReference>
<organism evidence="1 2">
    <name type="scientific">Cyclocybe aegerita</name>
    <name type="common">Black poplar mushroom</name>
    <name type="synonym">Agrocybe aegerita</name>
    <dbReference type="NCBI Taxonomy" id="1973307"/>
    <lineage>
        <taxon>Eukaryota</taxon>
        <taxon>Fungi</taxon>
        <taxon>Dikarya</taxon>
        <taxon>Basidiomycota</taxon>
        <taxon>Agaricomycotina</taxon>
        <taxon>Agaricomycetes</taxon>
        <taxon>Agaricomycetidae</taxon>
        <taxon>Agaricales</taxon>
        <taxon>Agaricineae</taxon>
        <taxon>Bolbitiaceae</taxon>
        <taxon>Cyclocybe</taxon>
    </lineage>
</organism>
<proteinExistence type="predicted"/>
<accession>A0A8S0X502</accession>
<comment type="caution">
    <text evidence="1">The sequence shown here is derived from an EMBL/GenBank/DDBJ whole genome shotgun (WGS) entry which is preliminary data.</text>
</comment>
<gene>
    <name evidence="1" type="ORF">AAE3_LOCUS9592</name>
</gene>
<evidence type="ECO:0000313" key="2">
    <source>
        <dbReference type="Proteomes" id="UP000467700"/>
    </source>
</evidence>
<sequence length="157" mass="17633">MGRFALVNKGWISRFAAFLLWSAFILIYVGAVADSFNVDMCYSSAMDNFKPSSHSFKCKITYVRPLPSVLRHSSPVFASAFEDRYFSTIHLRYRIPSALREKISALWSTTRGAQTANLRFHLVRLTGFAAFVASAVVREDGWGRLGDQILLAVKTNS</sequence>
<dbReference type="Proteomes" id="UP000467700">
    <property type="component" value="Unassembled WGS sequence"/>
</dbReference>